<dbReference type="RefSeq" id="WP_072833255.1">
    <property type="nucleotide sequence ID" value="NZ_FQUU01000001.1"/>
</dbReference>
<organism evidence="3 4">
    <name type="scientific">Flavisolibacter ginsengisoli DSM 18119</name>
    <dbReference type="NCBI Taxonomy" id="1121884"/>
    <lineage>
        <taxon>Bacteria</taxon>
        <taxon>Pseudomonadati</taxon>
        <taxon>Bacteroidota</taxon>
        <taxon>Chitinophagia</taxon>
        <taxon>Chitinophagales</taxon>
        <taxon>Chitinophagaceae</taxon>
        <taxon>Flavisolibacter</taxon>
    </lineage>
</organism>
<evidence type="ECO:0000256" key="1">
    <source>
        <dbReference type="ARBA" id="ARBA00006817"/>
    </source>
</evidence>
<proteinExistence type="inferred from homology"/>
<evidence type="ECO:0000313" key="3">
    <source>
        <dbReference type="EMBL" id="SHE30009.1"/>
    </source>
</evidence>
<dbReference type="STRING" id="1121884.SAMN02745131_00068"/>
<dbReference type="Proteomes" id="UP000184048">
    <property type="component" value="Unassembled WGS sequence"/>
</dbReference>
<gene>
    <name evidence="3" type="ORF">SAMN02745131_00068</name>
</gene>
<dbReference type="InterPro" id="IPR013538">
    <property type="entry name" value="ASHA1/2-like_C"/>
</dbReference>
<reference evidence="3 4" key="1">
    <citation type="submission" date="2016-11" db="EMBL/GenBank/DDBJ databases">
        <authorList>
            <person name="Jaros S."/>
            <person name="Januszkiewicz K."/>
            <person name="Wedrychowicz H."/>
        </authorList>
    </citation>
    <scope>NUCLEOTIDE SEQUENCE [LARGE SCALE GENOMIC DNA]</scope>
    <source>
        <strain evidence="3 4">DSM 18119</strain>
    </source>
</reference>
<name>A0A1M4SCS2_9BACT</name>
<dbReference type="OrthoDB" id="2355173at2"/>
<dbReference type="Gene3D" id="3.30.530.20">
    <property type="match status" value="1"/>
</dbReference>
<dbReference type="AlphaFoldDB" id="A0A1M4SCS2"/>
<protein>
    <submittedName>
        <fullName evidence="3">Uncharacterized conserved protein YndB, AHSA1/START domain</fullName>
    </submittedName>
</protein>
<feature type="domain" description="Activator of Hsp90 ATPase homologue 1/2-like C-terminal" evidence="2">
    <location>
        <begin position="18"/>
        <end position="141"/>
    </location>
</feature>
<evidence type="ECO:0000313" key="4">
    <source>
        <dbReference type="Proteomes" id="UP000184048"/>
    </source>
</evidence>
<evidence type="ECO:0000259" key="2">
    <source>
        <dbReference type="Pfam" id="PF08327"/>
    </source>
</evidence>
<comment type="similarity">
    <text evidence="1">Belongs to the AHA1 family.</text>
</comment>
<dbReference type="SUPFAM" id="SSF55961">
    <property type="entry name" value="Bet v1-like"/>
    <property type="match status" value="1"/>
</dbReference>
<dbReference type="EMBL" id="FQUU01000001">
    <property type="protein sequence ID" value="SHE30009.1"/>
    <property type="molecule type" value="Genomic_DNA"/>
</dbReference>
<dbReference type="Pfam" id="PF08327">
    <property type="entry name" value="AHSA1"/>
    <property type="match status" value="1"/>
</dbReference>
<sequence>MQTNLPISDPIVIEVLLDAPVEKVWKAITDKEDMKKWYFDMEAFKPEVGFTFTFLGEKDGRKFVHLCTIKEVEINKMLSHTWTYEGVVGETMVHFALYPQGKQTKLRLTHEGLEMLPQTEDFAKENFMKGWTYIIETSLKNFITAGNI</sequence>
<keyword evidence="4" id="KW-1185">Reference proteome</keyword>
<dbReference type="CDD" id="cd07814">
    <property type="entry name" value="SRPBCC_CalC_Aha1-like"/>
    <property type="match status" value="1"/>
</dbReference>
<accession>A0A1M4SCS2</accession>
<dbReference type="InterPro" id="IPR023393">
    <property type="entry name" value="START-like_dom_sf"/>
</dbReference>